<evidence type="ECO:0000256" key="4">
    <source>
        <dbReference type="ARBA" id="ARBA00049091"/>
    </source>
</evidence>
<comment type="caution">
    <text evidence="7">The sequence shown here is derived from an EMBL/GenBank/DDBJ whole genome shotgun (WGS) entry which is preliminary data.</text>
</comment>
<dbReference type="InterPro" id="IPR019479">
    <property type="entry name" value="Peroxiredoxin_C"/>
</dbReference>
<dbReference type="Pfam" id="PF00578">
    <property type="entry name" value="AhpC-TSA"/>
    <property type="match status" value="1"/>
</dbReference>
<evidence type="ECO:0000256" key="1">
    <source>
        <dbReference type="ARBA" id="ARBA00013017"/>
    </source>
</evidence>
<reference evidence="7 8" key="1">
    <citation type="submission" date="2021-05" db="EMBL/GenBank/DDBJ databases">
        <title>Genome Assembly of Synthetic Allotetraploid Brassica napus Reveals Homoeologous Exchanges between Subgenomes.</title>
        <authorList>
            <person name="Davis J.T."/>
        </authorList>
    </citation>
    <scope>NUCLEOTIDE SEQUENCE [LARGE SCALE GENOMIC DNA]</scope>
    <source>
        <strain evidence="8">cv. Da-Ae</strain>
        <tissue evidence="7">Seedling</tissue>
    </source>
</reference>
<dbReference type="Pfam" id="PF10417">
    <property type="entry name" value="1-cysPrx_C"/>
    <property type="match status" value="1"/>
</dbReference>
<sequence>MASVASSTALISSTRVSPAKSSLPSPSSLSFLRTISSPLRSGFALRSSLSFCSRRSFAVKAQADDLPLVGNKAPDFEAEAVFDQEFIKVKLSEYIGKKYVILFFYPLDFTFVCPTEITAFSDRYAEFEKLNTEVLGVSVDSVFSHLAWVQTDRQSGGLGDLNYPLVSDVTKSISKSFGVLIHDQGIALRGLFIIDKEGVIQHSTINNLGIGRSVDETMRTLQALQYIQENPDEVCPAGWQPGEKSMKPDPKLSKDLKLKPAGGIRGTERDLEIITPNLRFNFPRLNNPKLKPNTHHQPHIDPIRPRSVAEHHQVLPLHLRHNHRRVLMPLIERRDLDGAEPLISVVSTDLDHVVVDPETLVRVPDREIEVEIVVEVAVVARIEAETVQIGVGDVEFDGVGAEDQPEDQGGYAEDYGYGDEDVPDQAEDAAPAAARRRRNRWPVVSAVEVWLWWPVVSAVEVWLWWPVVSAVEVWLLWPVVSAVEWPVVSAVEVWL</sequence>
<dbReference type="EMBL" id="JAGKQM010000015">
    <property type="protein sequence ID" value="KAH0881086.1"/>
    <property type="molecule type" value="Genomic_DNA"/>
</dbReference>
<dbReference type="Gene3D" id="3.40.30.10">
    <property type="entry name" value="Glutaredoxin"/>
    <property type="match status" value="1"/>
</dbReference>
<dbReference type="InterPro" id="IPR036249">
    <property type="entry name" value="Thioredoxin-like_sf"/>
</dbReference>
<proteinExistence type="predicted"/>
<evidence type="ECO:0000256" key="2">
    <source>
        <dbReference type="ARBA" id="ARBA00023002"/>
    </source>
</evidence>
<evidence type="ECO:0000256" key="3">
    <source>
        <dbReference type="ARBA" id="ARBA00045169"/>
    </source>
</evidence>
<dbReference type="PANTHER" id="PTHR10681">
    <property type="entry name" value="THIOREDOXIN PEROXIDASE"/>
    <property type="match status" value="1"/>
</dbReference>
<dbReference type="CDD" id="cd03015">
    <property type="entry name" value="PRX_Typ2cys"/>
    <property type="match status" value="1"/>
</dbReference>
<dbReference type="PROSITE" id="PS51352">
    <property type="entry name" value="THIOREDOXIN_2"/>
    <property type="match status" value="1"/>
</dbReference>
<dbReference type="PANTHER" id="PTHR10681:SF156">
    <property type="entry name" value="THIOREDOXIN-DEPENDENT PEROXIREDOXIN"/>
    <property type="match status" value="1"/>
</dbReference>
<feature type="domain" description="Thioredoxin" evidence="6">
    <location>
        <begin position="67"/>
        <end position="226"/>
    </location>
</feature>
<comment type="catalytic activity">
    <reaction evidence="4">
        <text>a hydroperoxide + [thioredoxin]-dithiol = an alcohol + [thioredoxin]-disulfide + H2O</text>
        <dbReference type="Rhea" id="RHEA:62620"/>
        <dbReference type="Rhea" id="RHEA-COMP:10698"/>
        <dbReference type="Rhea" id="RHEA-COMP:10700"/>
        <dbReference type="ChEBI" id="CHEBI:15377"/>
        <dbReference type="ChEBI" id="CHEBI:29950"/>
        <dbReference type="ChEBI" id="CHEBI:30879"/>
        <dbReference type="ChEBI" id="CHEBI:35924"/>
        <dbReference type="ChEBI" id="CHEBI:50058"/>
        <dbReference type="EC" id="1.11.1.24"/>
    </reaction>
</comment>
<keyword evidence="8" id="KW-1185">Reference proteome</keyword>
<dbReference type="InterPro" id="IPR050217">
    <property type="entry name" value="Peroxiredoxin"/>
</dbReference>
<dbReference type="SUPFAM" id="SSF52833">
    <property type="entry name" value="Thioredoxin-like"/>
    <property type="match status" value="1"/>
</dbReference>
<evidence type="ECO:0000313" key="8">
    <source>
        <dbReference type="Proteomes" id="UP000824890"/>
    </source>
</evidence>
<comment type="function">
    <text evidence="3">Thiol-specific peroxidase that catalyzes the reduction of hydrogen peroxide and organic hydroperoxides to water and alcohols, respectively. Plays a role in cell protection against oxidative stress by detoxifying peroxides. May be an antioxidant enzyme particularly in the developing shoot and photosynthesizing leaf.</text>
</comment>
<evidence type="ECO:0000259" key="6">
    <source>
        <dbReference type="PROSITE" id="PS51352"/>
    </source>
</evidence>
<feature type="region of interest" description="Disordered" evidence="5">
    <location>
        <begin position="242"/>
        <end position="261"/>
    </location>
</feature>
<accession>A0ABQ7ZLE4</accession>
<gene>
    <name evidence="7" type="ORF">HID58_068480</name>
</gene>
<dbReference type="EC" id="1.11.1.24" evidence="1"/>
<evidence type="ECO:0000256" key="5">
    <source>
        <dbReference type="SAM" id="MobiDB-lite"/>
    </source>
</evidence>
<evidence type="ECO:0000313" key="7">
    <source>
        <dbReference type="EMBL" id="KAH0881086.1"/>
    </source>
</evidence>
<protein>
    <recommendedName>
        <fullName evidence="1">thioredoxin-dependent peroxiredoxin</fullName>
        <ecNumber evidence="1">1.11.1.24</ecNumber>
    </recommendedName>
</protein>
<organism evidence="7 8">
    <name type="scientific">Brassica napus</name>
    <name type="common">Rape</name>
    <dbReference type="NCBI Taxonomy" id="3708"/>
    <lineage>
        <taxon>Eukaryota</taxon>
        <taxon>Viridiplantae</taxon>
        <taxon>Streptophyta</taxon>
        <taxon>Embryophyta</taxon>
        <taxon>Tracheophyta</taxon>
        <taxon>Spermatophyta</taxon>
        <taxon>Magnoliopsida</taxon>
        <taxon>eudicotyledons</taxon>
        <taxon>Gunneridae</taxon>
        <taxon>Pentapetalae</taxon>
        <taxon>rosids</taxon>
        <taxon>malvids</taxon>
        <taxon>Brassicales</taxon>
        <taxon>Brassicaceae</taxon>
        <taxon>Brassiceae</taxon>
        <taxon>Brassica</taxon>
    </lineage>
</organism>
<dbReference type="InterPro" id="IPR013766">
    <property type="entry name" value="Thioredoxin_domain"/>
</dbReference>
<name>A0ABQ7ZLE4_BRANA</name>
<dbReference type="InterPro" id="IPR000866">
    <property type="entry name" value="AhpC/TSA"/>
</dbReference>
<keyword evidence="2" id="KW-0560">Oxidoreductase</keyword>
<feature type="compositionally biased region" description="Acidic residues" evidence="5">
    <location>
        <begin position="416"/>
        <end position="427"/>
    </location>
</feature>
<feature type="region of interest" description="Disordered" evidence="5">
    <location>
        <begin position="400"/>
        <end position="431"/>
    </location>
</feature>
<feature type="compositionally biased region" description="Basic and acidic residues" evidence="5">
    <location>
        <begin position="244"/>
        <end position="258"/>
    </location>
</feature>
<dbReference type="Proteomes" id="UP000824890">
    <property type="component" value="Unassembled WGS sequence"/>
</dbReference>